<dbReference type="EMBL" id="JAGIYY010000002">
    <property type="protein sequence ID" value="MBP0438452.1"/>
    <property type="molecule type" value="Genomic_DNA"/>
</dbReference>
<dbReference type="RefSeq" id="WP_209334495.1">
    <property type="nucleotide sequence ID" value="NZ_JAGIYY010000002.1"/>
</dbReference>
<reference evidence="1" key="1">
    <citation type="submission" date="2021-03" db="EMBL/GenBank/DDBJ databases">
        <title>Genome sequencing and assembly of Tianweitania sediminis.</title>
        <authorList>
            <person name="Chhetri G."/>
        </authorList>
    </citation>
    <scope>NUCLEOTIDE SEQUENCE</scope>
    <source>
        <strain evidence="1">Z8</strain>
    </source>
</reference>
<evidence type="ECO:0000313" key="2">
    <source>
        <dbReference type="Proteomes" id="UP000666240"/>
    </source>
</evidence>
<name>A0A8J7QZX0_9HYPH</name>
<proteinExistence type="predicted"/>
<protein>
    <submittedName>
        <fullName evidence="1">Uncharacterized protein</fullName>
    </submittedName>
</protein>
<dbReference type="AlphaFoldDB" id="A0A8J7QZX0"/>
<accession>A0A8J7QZX0</accession>
<evidence type="ECO:0000313" key="1">
    <source>
        <dbReference type="EMBL" id="MBP0438452.1"/>
    </source>
</evidence>
<organism evidence="1 2">
    <name type="scientific">Tianweitania sediminis</name>
    <dbReference type="NCBI Taxonomy" id="1502156"/>
    <lineage>
        <taxon>Bacteria</taxon>
        <taxon>Pseudomonadati</taxon>
        <taxon>Pseudomonadota</taxon>
        <taxon>Alphaproteobacteria</taxon>
        <taxon>Hyphomicrobiales</taxon>
        <taxon>Phyllobacteriaceae</taxon>
        <taxon>Tianweitania</taxon>
    </lineage>
</organism>
<comment type="caution">
    <text evidence="1">The sequence shown here is derived from an EMBL/GenBank/DDBJ whole genome shotgun (WGS) entry which is preliminary data.</text>
</comment>
<sequence length="119" mass="12615">MNRATLVKAMQASPHPAFTVMSLDLLADACLKAMERAGLAVVPKAAAEAMPEHERQALLFVISRGHHCVGTVDSDEKLAAAFTMTGLASRGFLETEPSPKGPIYRATVKAYDALVYGAA</sequence>
<dbReference type="Proteomes" id="UP000666240">
    <property type="component" value="Unassembled WGS sequence"/>
</dbReference>
<gene>
    <name evidence="1" type="ORF">J5Y06_07305</name>
</gene>
<keyword evidence="2" id="KW-1185">Reference proteome</keyword>